<accession>A0A913XV88</accession>
<name>A0A913XV88_EXADI</name>
<evidence type="ECO:0000313" key="3">
    <source>
        <dbReference type="EnsemblMetazoa" id="XP_020910323.1"/>
    </source>
</evidence>
<dbReference type="InterPro" id="IPR057926">
    <property type="entry name" value="QRICH1_dom"/>
</dbReference>
<feature type="domain" description="QRICH1-like" evidence="2">
    <location>
        <begin position="29"/>
        <end position="143"/>
    </location>
</feature>
<sequence>MANFRNPKAKDEEEAWLRETIPSNTRNTTKWSVKIFNQWQHSRANKCAKNEGFGFKCNIDDVQDLNVDLTEMTPSTLNFWLTKFIGEVANKSGGRYPPKSLYVIVSGINRHLQNVNAENSVNFLNKNDRRFCTFHKALDAEMREATKLGVTQATQKEPRENITEEEEALFWKLKLL</sequence>
<keyword evidence="4" id="KW-1185">Reference proteome</keyword>
<evidence type="ECO:0000256" key="1">
    <source>
        <dbReference type="SAM" id="MobiDB-lite"/>
    </source>
</evidence>
<evidence type="ECO:0000259" key="2">
    <source>
        <dbReference type="Pfam" id="PF25561"/>
    </source>
</evidence>
<feature type="region of interest" description="Disordered" evidence="1">
    <location>
        <begin position="1"/>
        <end position="21"/>
    </location>
</feature>
<feature type="compositionally biased region" description="Basic and acidic residues" evidence="1">
    <location>
        <begin position="8"/>
        <end position="17"/>
    </location>
</feature>
<dbReference type="EnsemblMetazoa" id="XM_021054664.1">
    <property type="protein sequence ID" value="XP_020910323.1"/>
    <property type="gene ID" value="LOC110248163"/>
</dbReference>
<dbReference type="GeneID" id="110248163"/>
<dbReference type="Pfam" id="PF25561">
    <property type="entry name" value="QRICH1"/>
    <property type="match status" value="1"/>
</dbReference>
<protein>
    <recommendedName>
        <fullName evidence="2">QRICH1-like domain-containing protein</fullName>
    </recommendedName>
</protein>
<organism evidence="3 4">
    <name type="scientific">Exaiptasia diaphana</name>
    <name type="common">Tropical sea anemone</name>
    <name type="synonym">Aiptasia pulchella</name>
    <dbReference type="NCBI Taxonomy" id="2652724"/>
    <lineage>
        <taxon>Eukaryota</taxon>
        <taxon>Metazoa</taxon>
        <taxon>Cnidaria</taxon>
        <taxon>Anthozoa</taxon>
        <taxon>Hexacorallia</taxon>
        <taxon>Actiniaria</taxon>
        <taxon>Aiptasiidae</taxon>
        <taxon>Exaiptasia</taxon>
    </lineage>
</organism>
<evidence type="ECO:0000313" key="4">
    <source>
        <dbReference type="Proteomes" id="UP000887567"/>
    </source>
</evidence>
<proteinExistence type="predicted"/>
<dbReference type="PANTHER" id="PTHR21446:SF13">
    <property type="entry name" value="DUF3504 DOMAIN-CONTAINING PROTEIN"/>
    <property type="match status" value="1"/>
</dbReference>
<reference evidence="3" key="1">
    <citation type="submission" date="2022-11" db="UniProtKB">
        <authorList>
            <consortium name="EnsemblMetazoa"/>
        </authorList>
    </citation>
    <scope>IDENTIFICATION</scope>
</reference>
<dbReference type="InterPro" id="IPR052787">
    <property type="entry name" value="MAVS"/>
</dbReference>
<dbReference type="RefSeq" id="XP_020910323.1">
    <property type="nucleotide sequence ID" value="XM_021054664.1"/>
</dbReference>
<dbReference type="AlphaFoldDB" id="A0A913XV88"/>
<dbReference type="KEGG" id="epa:110248163"/>
<dbReference type="PANTHER" id="PTHR21446">
    <property type="entry name" value="DUF3504 DOMAIN-CONTAINING PROTEIN"/>
    <property type="match status" value="1"/>
</dbReference>
<dbReference type="OrthoDB" id="5988622at2759"/>
<dbReference type="Proteomes" id="UP000887567">
    <property type="component" value="Unplaced"/>
</dbReference>